<comment type="caution">
    <text evidence="1">The sequence shown here is derived from an EMBL/GenBank/DDBJ whole genome shotgun (WGS) entry which is preliminary data.</text>
</comment>
<dbReference type="EMBL" id="MU275947">
    <property type="protein sequence ID" value="KAI0045599.1"/>
    <property type="molecule type" value="Genomic_DNA"/>
</dbReference>
<evidence type="ECO:0000313" key="2">
    <source>
        <dbReference type="Proteomes" id="UP000814033"/>
    </source>
</evidence>
<sequence length="779" mass="86397">MSVDASRIPDGTSYWANASATRTTQLGATPQYIIDLANNLVVVEDREAFLRATISTIVQHREDEERALCAAITAIKHRYDKRLVAAKAALHVARIQHNTLIPVARLPVEVLERIFVLLVAQDPFQSNHLGWIPRATHVCRAWRQVALGYPRLWSTMALPLWNREWTTTMLARSGTHPLTIKAGMCLDEDTDIESNTDSESIVDSDSETSAGHSWARIERAAERTMAYEGKLILRNLYRTCSLRIISNFRSRNFLDVLGSTYPMLERVEIETSFYSSFPDALGSHTPALREFCVICLGIDFRWTLPYLTTVVTFELRRMRFGNPEDESYLRCYAPTQDDVVNALQRMPALQTLIIDTDIRNHSVDAEAQVATVNLPRLVTLSLITRFRDAQLLFARITIPFSTSLKISLQNNTDDENYEDEIPRREDPGAFFLALRPHIHSPDADDSPIVKLVITSIGPWSVPVTAATGVKIYAWRGDERAHTPPVLLELPRGSRRWGGGTLVLAAVRALASEHLRELAVLDVAWDEATWATALEAAPAVRSIEAVGGAALALCRVLAGCLSTPMSDTPAQVVLPDLTSLTLRDVSFNARYARRALDRKNLAPRLRVGDLLPEMLAARSRTGSPLACLNLRRCNLVSPTHLSQLRAALPDALIVEPCGNPPGSRALMWGSSNTGDSANKRILAGRRGGTLLVCARHPADSGSEELVVLDELEVRDDQYEPQETEVLTRLGYRVYKSDSELVDGDEEDEGVGSYEEDESEGSYEEEEGSGSYEEGEGDAED</sequence>
<reference evidence="1" key="2">
    <citation type="journal article" date="2022" name="New Phytol.">
        <title>Evolutionary transition to the ectomycorrhizal habit in the genomes of a hyperdiverse lineage of mushroom-forming fungi.</title>
        <authorList>
            <person name="Looney B."/>
            <person name="Miyauchi S."/>
            <person name="Morin E."/>
            <person name="Drula E."/>
            <person name="Courty P.E."/>
            <person name="Kohler A."/>
            <person name="Kuo A."/>
            <person name="LaButti K."/>
            <person name="Pangilinan J."/>
            <person name="Lipzen A."/>
            <person name="Riley R."/>
            <person name="Andreopoulos W."/>
            <person name="He G."/>
            <person name="Johnson J."/>
            <person name="Nolan M."/>
            <person name="Tritt A."/>
            <person name="Barry K.W."/>
            <person name="Grigoriev I.V."/>
            <person name="Nagy L.G."/>
            <person name="Hibbett D."/>
            <person name="Henrissat B."/>
            <person name="Matheny P.B."/>
            <person name="Labbe J."/>
            <person name="Martin F.M."/>
        </authorList>
    </citation>
    <scope>NUCLEOTIDE SEQUENCE</scope>
    <source>
        <strain evidence="1">FP105234-sp</strain>
    </source>
</reference>
<evidence type="ECO:0000313" key="1">
    <source>
        <dbReference type="EMBL" id="KAI0045599.1"/>
    </source>
</evidence>
<organism evidence="1 2">
    <name type="scientific">Auriscalpium vulgare</name>
    <dbReference type="NCBI Taxonomy" id="40419"/>
    <lineage>
        <taxon>Eukaryota</taxon>
        <taxon>Fungi</taxon>
        <taxon>Dikarya</taxon>
        <taxon>Basidiomycota</taxon>
        <taxon>Agaricomycotina</taxon>
        <taxon>Agaricomycetes</taxon>
        <taxon>Russulales</taxon>
        <taxon>Auriscalpiaceae</taxon>
        <taxon>Auriscalpium</taxon>
    </lineage>
</organism>
<accession>A0ACB8RNN8</accession>
<proteinExistence type="predicted"/>
<gene>
    <name evidence="1" type="ORF">FA95DRAFT_1607570</name>
</gene>
<keyword evidence="2" id="KW-1185">Reference proteome</keyword>
<name>A0ACB8RNN8_9AGAM</name>
<protein>
    <submittedName>
        <fullName evidence="1">Uncharacterized protein</fullName>
    </submittedName>
</protein>
<dbReference type="Proteomes" id="UP000814033">
    <property type="component" value="Unassembled WGS sequence"/>
</dbReference>
<reference evidence="1" key="1">
    <citation type="submission" date="2021-02" db="EMBL/GenBank/DDBJ databases">
        <authorList>
            <consortium name="DOE Joint Genome Institute"/>
            <person name="Ahrendt S."/>
            <person name="Looney B.P."/>
            <person name="Miyauchi S."/>
            <person name="Morin E."/>
            <person name="Drula E."/>
            <person name="Courty P.E."/>
            <person name="Chicoki N."/>
            <person name="Fauchery L."/>
            <person name="Kohler A."/>
            <person name="Kuo A."/>
            <person name="Labutti K."/>
            <person name="Pangilinan J."/>
            <person name="Lipzen A."/>
            <person name="Riley R."/>
            <person name="Andreopoulos W."/>
            <person name="He G."/>
            <person name="Johnson J."/>
            <person name="Barry K.W."/>
            <person name="Grigoriev I.V."/>
            <person name="Nagy L."/>
            <person name="Hibbett D."/>
            <person name="Henrissat B."/>
            <person name="Matheny P.B."/>
            <person name="Labbe J."/>
            <person name="Martin F."/>
        </authorList>
    </citation>
    <scope>NUCLEOTIDE SEQUENCE</scope>
    <source>
        <strain evidence="1">FP105234-sp</strain>
    </source>
</reference>